<proteinExistence type="predicted"/>
<dbReference type="AlphaFoldDB" id="A0A0B7MMB9"/>
<reference evidence="2" key="1">
    <citation type="submission" date="2015-01" db="EMBL/GenBank/DDBJ databases">
        <authorList>
            <person name="Manzoor Shahid"/>
            <person name="Zubair Saima"/>
        </authorList>
    </citation>
    <scope>NUCLEOTIDE SEQUENCE [LARGE SCALE GENOMIC DNA]</scope>
    <source>
        <strain evidence="2">Sp3</strain>
    </source>
</reference>
<name>A0A0B7MMB9_9FIRM</name>
<accession>A0A0B7MMB9</accession>
<protein>
    <submittedName>
        <fullName evidence="1">Uncharacterized protein</fullName>
    </submittedName>
</protein>
<sequence length="56" mass="6226">MEPPLTLKTAMEEGGTVEDVEGICVYRDVSKGCVYQDLRGKDDEERPGQLDGLIRI</sequence>
<organism evidence="1 2">
    <name type="scientific">Syntrophaceticus schinkii</name>
    <dbReference type="NCBI Taxonomy" id="499207"/>
    <lineage>
        <taxon>Bacteria</taxon>
        <taxon>Bacillati</taxon>
        <taxon>Bacillota</taxon>
        <taxon>Clostridia</taxon>
        <taxon>Thermoanaerobacterales</taxon>
        <taxon>Thermoanaerobacterales Family III. Incertae Sedis</taxon>
        <taxon>Syntrophaceticus</taxon>
    </lineage>
</organism>
<evidence type="ECO:0000313" key="1">
    <source>
        <dbReference type="EMBL" id="CEO89383.1"/>
    </source>
</evidence>
<keyword evidence="2" id="KW-1185">Reference proteome</keyword>
<dbReference type="Proteomes" id="UP000046155">
    <property type="component" value="Unassembled WGS sequence"/>
</dbReference>
<evidence type="ECO:0000313" key="2">
    <source>
        <dbReference type="Proteomes" id="UP000046155"/>
    </source>
</evidence>
<gene>
    <name evidence="1" type="ORF">SSCH_470011</name>
</gene>
<dbReference type="EMBL" id="CDRZ01000244">
    <property type="protein sequence ID" value="CEO89383.1"/>
    <property type="molecule type" value="Genomic_DNA"/>
</dbReference>